<evidence type="ECO:0000313" key="2">
    <source>
        <dbReference type="Proteomes" id="UP000002145"/>
    </source>
</evidence>
<organism evidence="1 2">
    <name type="scientific">Acetivibrio thermocellus (strain ATCC 27405 / DSM 1237 / JCM 9322 / NBRC 103400 / NCIMB 10682 / NRRL B-4536 / VPI 7372)</name>
    <name type="common">Clostridium thermocellum</name>
    <dbReference type="NCBI Taxonomy" id="203119"/>
    <lineage>
        <taxon>Bacteria</taxon>
        <taxon>Bacillati</taxon>
        <taxon>Bacillota</taxon>
        <taxon>Clostridia</taxon>
        <taxon>Eubacteriales</taxon>
        <taxon>Oscillospiraceae</taxon>
        <taxon>Acetivibrio</taxon>
    </lineage>
</organism>
<dbReference type="AlphaFoldDB" id="A3DEH5"/>
<protein>
    <submittedName>
        <fullName evidence="1">Uncharacterized protein</fullName>
    </submittedName>
</protein>
<dbReference type="EMBL" id="CP000568">
    <property type="protein sequence ID" value="ABN52354.1"/>
    <property type="molecule type" value="Genomic_DNA"/>
</dbReference>
<keyword evidence="2" id="KW-1185">Reference proteome</keyword>
<dbReference type="HOGENOM" id="CLU_2842197_0_0_9"/>
<reference evidence="1 2" key="2">
    <citation type="journal article" date="2013" name="Biotechnol. Biofuels">
        <title>Global transcriptome analysis of Clostridium thermocellum ATCC 27405 during growth on dilute acid pretreated Populus and switchgrass.</title>
        <authorList>
            <person name="Wilson C.M."/>
            <person name="Rodriguez M.Jr."/>
            <person name="Johnson C.M."/>
            <person name="Martin S.L."/>
            <person name="Chu T.M."/>
            <person name="Wolfinger R.D."/>
            <person name="Hauser L.J."/>
            <person name="Land M.L."/>
            <person name="Klingeman D.M."/>
            <person name="Syed M.H."/>
            <person name="Ragauskas A.J."/>
            <person name="Tschaplinski T.J."/>
            <person name="Mielenz J.R."/>
            <person name="Brown S.D."/>
        </authorList>
    </citation>
    <scope>NUCLEOTIDE SEQUENCE [LARGE SCALE GENOMIC DNA]</scope>
    <source>
        <strain evidence="2">ATCC 27405 / DSM 1237 / JCM 9322 / NBRC 103400 / NCIMB 10682 / NRRL B-4536 / VPI 7372</strain>
    </source>
</reference>
<sequence length="65" mass="7737">MGRAYSMLLKAEEIYLKFNEKSIEIKIPKRLLLVLLQQVNRHYEILKCEKEIINNFAIQENISNT</sequence>
<evidence type="ECO:0000313" key="1">
    <source>
        <dbReference type="EMBL" id="ABN52354.1"/>
    </source>
</evidence>
<name>A3DEH5_ACET2</name>
<accession>A3DEH5</accession>
<dbReference type="KEGG" id="cth:Cthe_1122"/>
<dbReference type="Proteomes" id="UP000002145">
    <property type="component" value="Chromosome"/>
</dbReference>
<dbReference type="STRING" id="203119.Cthe_1122"/>
<gene>
    <name evidence="1" type="ordered locus">Cthe_1122</name>
</gene>
<reference evidence="2" key="1">
    <citation type="submission" date="2007-02" db="EMBL/GenBank/DDBJ databases">
        <title>Complete sequence of Clostridium thermocellum ATCC 27405.</title>
        <authorList>
            <consortium name="US DOE Joint Genome Institute"/>
            <person name="Copeland A."/>
            <person name="Lucas S."/>
            <person name="Lapidus A."/>
            <person name="Barry K."/>
            <person name="Detter J.C."/>
            <person name="Glavina del Rio T."/>
            <person name="Hammon N."/>
            <person name="Israni S."/>
            <person name="Dalin E."/>
            <person name="Tice H."/>
            <person name="Pitluck S."/>
            <person name="Chertkov O."/>
            <person name="Brettin T."/>
            <person name="Bruce D."/>
            <person name="Han C."/>
            <person name="Tapia R."/>
            <person name="Gilna P."/>
            <person name="Schmutz J."/>
            <person name="Larimer F."/>
            <person name="Land M."/>
            <person name="Hauser L."/>
            <person name="Kyrpides N."/>
            <person name="Mikhailova N."/>
            <person name="Wu J.H.D."/>
            <person name="Newcomb M."/>
            <person name="Richardson P."/>
        </authorList>
    </citation>
    <scope>NUCLEOTIDE SEQUENCE [LARGE SCALE GENOMIC DNA]</scope>
    <source>
        <strain evidence="2">ATCC 27405 / DSM 1237 / JCM 9322 / NBRC 103400 / NCIMB 10682 / NRRL B-4536 / VPI 7372</strain>
    </source>
</reference>
<proteinExistence type="predicted"/>